<dbReference type="InterPro" id="IPR029071">
    <property type="entry name" value="Ubiquitin-like_domsf"/>
</dbReference>
<feature type="domain" description="Ubiquitin-like" evidence="1">
    <location>
        <begin position="3"/>
        <end position="50"/>
    </location>
</feature>
<proteinExistence type="predicted"/>
<reference evidence="2 3" key="1">
    <citation type="journal article" date="2013" name="PLoS Genet.">
        <title>Distinctive expansion of potential virulence genes in the genome of the oomycete fish pathogen Saprolegnia parasitica.</title>
        <authorList>
            <person name="Jiang R.H."/>
            <person name="de Bruijn I."/>
            <person name="Haas B.J."/>
            <person name="Belmonte R."/>
            <person name="Lobach L."/>
            <person name="Christie J."/>
            <person name="van den Ackerveken G."/>
            <person name="Bottin A."/>
            <person name="Bulone V."/>
            <person name="Diaz-Moreno S.M."/>
            <person name="Dumas B."/>
            <person name="Fan L."/>
            <person name="Gaulin E."/>
            <person name="Govers F."/>
            <person name="Grenville-Briggs L.J."/>
            <person name="Horner N.R."/>
            <person name="Levin J.Z."/>
            <person name="Mammella M."/>
            <person name="Meijer H.J."/>
            <person name="Morris P."/>
            <person name="Nusbaum C."/>
            <person name="Oome S."/>
            <person name="Phillips A.J."/>
            <person name="van Rooyen D."/>
            <person name="Rzeszutek E."/>
            <person name="Saraiva M."/>
            <person name="Secombes C.J."/>
            <person name="Seidl M.F."/>
            <person name="Snel B."/>
            <person name="Stassen J.H."/>
            <person name="Sykes S."/>
            <person name="Tripathy S."/>
            <person name="van den Berg H."/>
            <person name="Vega-Arreguin J.C."/>
            <person name="Wawra S."/>
            <person name="Young S.K."/>
            <person name="Zeng Q."/>
            <person name="Dieguez-Uribeondo J."/>
            <person name="Russ C."/>
            <person name="Tyler B.M."/>
            <person name="van West P."/>
        </authorList>
    </citation>
    <scope>NUCLEOTIDE SEQUENCE [LARGE SCALE GENOMIC DNA]</scope>
    <source>
        <strain evidence="2 3">CBS 223.65</strain>
    </source>
</reference>
<gene>
    <name evidence="2" type="ORF">SPRG_13965</name>
</gene>
<organism evidence="2 3">
    <name type="scientific">Saprolegnia parasitica (strain CBS 223.65)</name>
    <dbReference type="NCBI Taxonomy" id="695850"/>
    <lineage>
        <taxon>Eukaryota</taxon>
        <taxon>Sar</taxon>
        <taxon>Stramenopiles</taxon>
        <taxon>Oomycota</taxon>
        <taxon>Saprolegniomycetes</taxon>
        <taxon>Saprolegniales</taxon>
        <taxon>Saprolegniaceae</taxon>
        <taxon>Saprolegnia</taxon>
    </lineage>
</organism>
<dbReference type="OrthoDB" id="267397at2759"/>
<dbReference type="RefSeq" id="XP_012208288.1">
    <property type="nucleotide sequence ID" value="XM_012352898.1"/>
</dbReference>
<dbReference type="SUPFAM" id="SSF54236">
    <property type="entry name" value="Ubiquitin-like"/>
    <property type="match status" value="1"/>
</dbReference>
<dbReference type="EMBL" id="KK583297">
    <property type="protein sequence ID" value="KDO21036.1"/>
    <property type="molecule type" value="Genomic_DNA"/>
</dbReference>
<evidence type="ECO:0000313" key="3">
    <source>
        <dbReference type="Proteomes" id="UP000030745"/>
    </source>
</evidence>
<dbReference type="STRING" id="695850.A0A067C396"/>
<evidence type="ECO:0000259" key="1">
    <source>
        <dbReference type="PROSITE" id="PS50053"/>
    </source>
</evidence>
<name>A0A067C396_SAPPC</name>
<dbReference type="Proteomes" id="UP000030745">
    <property type="component" value="Unassembled WGS sequence"/>
</dbReference>
<protein>
    <recommendedName>
        <fullName evidence="1">Ubiquitin-like domain-containing protein</fullName>
    </recommendedName>
</protein>
<dbReference type="Pfam" id="PF00240">
    <property type="entry name" value="ubiquitin"/>
    <property type="match status" value="1"/>
</dbReference>
<keyword evidence="3" id="KW-1185">Reference proteome</keyword>
<dbReference type="PROSITE" id="PS50053">
    <property type="entry name" value="UBIQUITIN_2"/>
    <property type="match status" value="1"/>
</dbReference>
<dbReference type="InterPro" id="IPR000626">
    <property type="entry name" value="Ubiquitin-like_dom"/>
</dbReference>
<dbReference type="GeneID" id="24135800"/>
<feature type="non-terminal residue" evidence="2">
    <location>
        <position position="50"/>
    </location>
</feature>
<dbReference type="AlphaFoldDB" id="A0A067C396"/>
<dbReference type="Gene3D" id="3.10.20.90">
    <property type="entry name" value="Phosphatidylinositol 3-kinase Catalytic Subunit, Chain A, domain 1"/>
    <property type="match status" value="1"/>
</dbReference>
<evidence type="ECO:0000313" key="2">
    <source>
        <dbReference type="EMBL" id="KDO21036.1"/>
    </source>
</evidence>
<accession>A0A067C396</accession>
<dbReference type="KEGG" id="spar:SPRG_13965"/>
<dbReference type="VEuPathDB" id="FungiDB:SPRG_13965"/>
<sequence length="50" mass="5653">MRVSVTVKRSNGEKFNVEAELDSTVLAFKEELEQTTQVAPALQRLIYKGK</sequence>